<dbReference type="AlphaFoldDB" id="A0A4Y2PAV5"/>
<dbReference type="EMBL" id="BGPR01292182">
    <property type="protein sequence ID" value="GBN48351.1"/>
    <property type="molecule type" value="Genomic_DNA"/>
</dbReference>
<evidence type="ECO:0000313" key="1">
    <source>
        <dbReference type="EMBL" id="GBN48351.1"/>
    </source>
</evidence>
<organism evidence="1 2">
    <name type="scientific">Araneus ventricosus</name>
    <name type="common">Orbweaver spider</name>
    <name type="synonym">Epeira ventricosa</name>
    <dbReference type="NCBI Taxonomy" id="182803"/>
    <lineage>
        <taxon>Eukaryota</taxon>
        <taxon>Metazoa</taxon>
        <taxon>Ecdysozoa</taxon>
        <taxon>Arthropoda</taxon>
        <taxon>Chelicerata</taxon>
        <taxon>Arachnida</taxon>
        <taxon>Araneae</taxon>
        <taxon>Araneomorphae</taxon>
        <taxon>Entelegynae</taxon>
        <taxon>Araneoidea</taxon>
        <taxon>Araneidae</taxon>
        <taxon>Araneus</taxon>
    </lineage>
</organism>
<keyword evidence="2" id="KW-1185">Reference proteome</keyword>
<protein>
    <submittedName>
        <fullName evidence="1">Uncharacterized protein</fullName>
    </submittedName>
</protein>
<sequence length="95" mass="10401">EAITDFPYNPESSPKTTFLSIDCCLVISQVVFHFPKLQKFADHQSSWPIASGLTKVHPLYSSKNTALSSPRHVGCSVNQRLRQVAPAAGIVSMSK</sequence>
<evidence type="ECO:0000313" key="2">
    <source>
        <dbReference type="Proteomes" id="UP000499080"/>
    </source>
</evidence>
<dbReference type="Proteomes" id="UP000499080">
    <property type="component" value="Unassembled WGS sequence"/>
</dbReference>
<reference evidence="1 2" key="1">
    <citation type="journal article" date="2019" name="Sci. Rep.">
        <title>Orb-weaving spider Araneus ventricosus genome elucidates the spidroin gene catalogue.</title>
        <authorList>
            <person name="Kono N."/>
            <person name="Nakamura H."/>
            <person name="Ohtoshi R."/>
            <person name="Moran D.A.P."/>
            <person name="Shinohara A."/>
            <person name="Yoshida Y."/>
            <person name="Fujiwara M."/>
            <person name="Mori M."/>
            <person name="Tomita M."/>
            <person name="Arakawa K."/>
        </authorList>
    </citation>
    <scope>NUCLEOTIDE SEQUENCE [LARGE SCALE GENOMIC DNA]</scope>
</reference>
<comment type="caution">
    <text evidence="1">The sequence shown here is derived from an EMBL/GenBank/DDBJ whole genome shotgun (WGS) entry which is preliminary data.</text>
</comment>
<feature type="non-terminal residue" evidence="1">
    <location>
        <position position="1"/>
    </location>
</feature>
<gene>
    <name evidence="1" type="ORF">AVEN_100610_1</name>
</gene>
<accession>A0A4Y2PAV5</accession>
<name>A0A4Y2PAV5_ARAVE</name>
<proteinExistence type="predicted"/>